<proteinExistence type="predicted"/>
<evidence type="ECO:0000256" key="1">
    <source>
        <dbReference type="SAM" id="MobiDB-lite"/>
    </source>
</evidence>
<evidence type="ECO:0000313" key="3">
    <source>
        <dbReference type="Proteomes" id="UP000382577"/>
    </source>
</evidence>
<gene>
    <name evidence="2" type="ORF">PFI31113_01799</name>
</gene>
<dbReference type="RefSeq" id="WP_150599346.1">
    <property type="nucleotide sequence ID" value="NZ_CABPRW010000003.1"/>
</dbReference>
<feature type="region of interest" description="Disordered" evidence="1">
    <location>
        <begin position="244"/>
        <end position="272"/>
    </location>
</feature>
<dbReference type="EMBL" id="CABPRW010000003">
    <property type="protein sequence ID" value="VVD95169.1"/>
    <property type="molecule type" value="Genomic_DNA"/>
</dbReference>
<dbReference type="OrthoDB" id="8937167at2"/>
<feature type="region of interest" description="Disordered" evidence="1">
    <location>
        <begin position="290"/>
        <end position="341"/>
    </location>
</feature>
<feature type="region of interest" description="Disordered" evidence="1">
    <location>
        <begin position="677"/>
        <end position="724"/>
    </location>
</feature>
<feature type="compositionally biased region" description="Polar residues" evidence="1">
    <location>
        <begin position="685"/>
        <end position="703"/>
    </location>
</feature>
<feature type="compositionally biased region" description="Low complexity" evidence="1">
    <location>
        <begin position="256"/>
        <end position="270"/>
    </location>
</feature>
<name>A0A5E4UAD5_9BURK</name>
<protein>
    <submittedName>
        <fullName evidence="2">Uncharacterized protein</fullName>
    </submittedName>
</protein>
<evidence type="ECO:0000313" key="2">
    <source>
        <dbReference type="EMBL" id="VVD95169.1"/>
    </source>
</evidence>
<accession>A0A5E4UAD5</accession>
<sequence>MPFASHHRISSFSPCYGLPHAHRHHERKPDTPAGLPRAFRSARCVPQETGSRALLHREGTRAHRSPNDTVWPAALAILLVANLATPAAGAVLSRAFHSDGDDDVRGPRFQSFNPGHMPDVQPSEVEAPLSSAHDDVIIRPVEHASSFKTQYTFEEFVRAVSTASAPFHHLGESMGEAYEVLSGSTVSPGLRESVRKGADALDFATGWVPQVRLTRLPGDLASVVSDELEGKSYDPEKLIGLLQFGDPRSLGSGPQPHAGSAPPIPASSARRPAEKSWLALHFDALRPEPEARDVSLQARPPARGQSGAGPRETHPGQATHPALKSASGRANDPASASQPHVVGEHEHLQGYAQTLTAEQVPSDEPARVVVVNGQHFLRGEAGFYRVQKGLSADHWLVDAPRGSESRAQVPVTYDAGTGKWQAHAPLRLCGGGCGASRLDYAQDSIAGSLEDIYSAIRHVPDEGAQEAIQNAFVELSELRLRRTNRADLRPIRDNSIVNHRAVLRNAMNGRVDPHAPLIKQQRDASTITAIYYEWNVTAEAFCQENAEILFHALLQNGISKNQIRMITIKPKNRPPHVMVLYTESEHFIELMDRSTPQPPNPGYRDGINHELFREAAYLTRQSTVLLDPWSTTKAISFASTTSRIDAGRVINRALIDIGHLPGNEYTVSVTRPLGAHRVNARGRGNSLNSEGTSSQSATSTMSRGGSLASGDTLPSQLEEDEAEV</sequence>
<organism evidence="2 3">
    <name type="scientific">Pandoraea fibrosis</name>
    <dbReference type="NCBI Taxonomy" id="1891094"/>
    <lineage>
        <taxon>Bacteria</taxon>
        <taxon>Pseudomonadati</taxon>
        <taxon>Pseudomonadota</taxon>
        <taxon>Betaproteobacteria</taxon>
        <taxon>Burkholderiales</taxon>
        <taxon>Burkholderiaceae</taxon>
        <taxon>Pandoraea</taxon>
    </lineage>
</organism>
<dbReference type="AlphaFoldDB" id="A0A5E4UAD5"/>
<reference evidence="2 3" key="1">
    <citation type="submission" date="2019-08" db="EMBL/GenBank/DDBJ databases">
        <authorList>
            <person name="Peeters C."/>
        </authorList>
    </citation>
    <scope>NUCLEOTIDE SEQUENCE [LARGE SCALE GENOMIC DNA]</scope>
    <source>
        <strain evidence="2 3">LMG 31113</strain>
    </source>
</reference>
<dbReference type="Proteomes" id="UP000382577">
    <property type="component" value="Unassembled WGS sequence"/>
</dbReference>